<dbReference type="GO" id="GO:0005829">
    <property type="term" value="C:cytosol"/>
    <property type="evidence" value="ECO:0007669"/>
    <property type="project" value="TreeGrafter"/>
</dbReference>
<dbReference type="InterPro" id="IPR000821">
    <property type="entry name" value="Ala_racemase"/>
</dbReference>
<proteinExistence type="inferred from homology"/>
<evidence type="ECO:0000256" key="2">
    <source>
        <dbReference type="ARBA" id="ARBA00022898"/>
    </source>
</evidence>
<dbReference type="GO" id="GO:0030170">
    <property type="term" value="F:pyridoxal phosphate binding"/>
    <property type="evidence" value="ECO:0007669"/>
    <property type="project" value="UniProtKB-UniRule"/>
</dbReference>
<evidence type="ECO:0000313" key="9">
    <source>
        <dbReference type="Proteomes" id="UP000178450"/>
    </source>
</evidence>
<feature type="binding site" evidence="4 6">
    <location>
        <position position="318"/>
    </location>
    <ligand>
        <name>substrate</name>
    </ligand>
</feature>
<dbReference type="NCBIfam" id="TIGR00492">
    <property type="entry name" value="alr"/>
    <property type="match status" value="1"/>
</dbReference>
<evidence type="ECO:0000256" key="6">
    <source>
        <dbReference type="PIRSR" id="PIRSR600821-52"/>
    </source>
</evidence>
<dbReference type="SMART" id="SM01005">
    <property type="entry name" value="Ala_racemase_C"/>
    <property type="match status" value="1"/>
</dbReference>
<comment type="function">
    <text evidence="4">Catalyzes the interconversion of L-alanine and D-alanine. May also act on other amino acids.</text>
</comment>
<evidence type="ECO:0000259" key="7">
    <source>
        <dbReference type="SMART" id="SM01005"/>
    </source>
</evidence>
<dbReference type="Pfam" id="PF00842">
    <property type="entry name" value="Ala_racemase_C"/>
    <property type="match status" value="1"/>
</dbReference>
<evidence type="ECO:0000256" key="3">
    <source>
        <dbReference type="ARBA" id="ARBA00023235"/>
    </source>
</evidence>
<dbReference type="PANTHER" id="PTHR30511">
    <property type="entry name" value="ALANINE RACEMASE"/>
    <property type="match status" value="1"/>
</dbReference>
<dbReference type="AlphaFoldDB" id="A0A1F7K9K2"/>
<feature type="modified residue" description="N6-(pyridoxal phosphate)lysine" evidence="4 5">
    <location>
        <position position="44"/>
    </location>
</feature>
<dbReference type="SUPFAM" id="SSF51419">
    <property type="entry name" value="PLP-binding barrel"/>
    <property type="match status" value="1"/>
</dbReference>
<gene>
    <name evidence="8" type="ORF">A2209_02370</name>
</gene>
<protein>
    <recommendedName>
        <fullName evidence="4">Alanine racemase</fullName>
        <ecNumber evidence="4">5.1.1.1</ecNumber>
    </recommendedName>
</protein>
<feature type="binding site" evidence="4 6">
    <location>
        <position position="137"/>
    </location>
    <ligand>
        <name>substrate</name>
    </ligand>
</feature>
<sequence length="377" mass="42302">MLGKLLRQRYHHLNKILISQSALKQNHQRLQSFHTEARIVPVLKSNAYGHGIKTVALVFDQLKPDFLVVDSLYEAYELTKLKVKSRILILGYTHPNNFSIKQLPFHITVFDLEMAKSLNKHQKNCRIHVFVDTGMCREGVQIDKLQLFVQKIKKMTNLKIVGLASHFADADNPNNDSFTQKQISNYKKALKILEQENISPQFRHISASGGAFKIRDNSFNMIRAGLASYGINPLEANDPAHDRLLLKPALRFTSTLVQIKIITKGDRIGYSGTYQAKGNIKIGLLPLGYYEGVDRRLSNKGVVTINGAICSILGRVSMNMTTIDLSNVKNPRVGDKVVIYAANPSRANSLVNVAKSIGTIPYELLVRLAESIKRELV</sequence>
<comment type="pathway">
    <text evidence="4">Amino-acid biosynthesis; D-alanine biosynthesis; D-alanine from L-alanine: step 1/1.</text>
</comment>
<dbReference type="EMBL" id="MGBG01000020">
    <property type="protein sequence ID" value="OGK64520.1"/>
    <property type="molecule type" value="Genomic_DNA"/>
</dbReference>
<reference evidence="8 9" key="1">
    <citation type="journal article" date="2016" name="Nat. Commun.">
        <title>Thousands of microbial genomes shed light on interconnected biogeochemical processes in an aquifer system.</title>
        <authorList>
            <person name="Anantharaman K."/>
            <person name="Brown C.T."/>
            <person name="Hug L.A."/>
            <person name="Sharon I."/>
            <person name="Castelle C.J."/>
            <person name="Probst A.J."/>
            <person name="Thomas B.C."/>
            <person name="Singh A."/>
            <person name="Wilkins M.J."/>
            <person name="Karaoz U."/>
            <person name="Brodie E.L."/>
            <person name="Williams K.H."/>
            <person name="Hubbard S.S."/>
            <person name="Banfield J.F."/>
        </authorList>
    </citation>
    <scope>NUCLEOTIDE SEQUENCE [LARGE SCALE GENOMIC DNA]</scope>
</reference>
<dbReference type="SUPFAM" id="SSF50621">
    <property type="entry name" value="Alanine racemase C-terminal domain-like"/>
    <property type="match status" value="1"/>
</dbReference>
<dbReference type="UniPathway" id="UPA00042">
    <property type="reaction ID" value="UER00497"/>
</dbReference>
<dbReference type="EC" id="5.1.1.1" evidence="4"/>
<dbReference type="InterPro" id="IPR029066">
    <property type="entry name" value="PLP-binding_barrel"/>
</dbReference>
<dbReference type="Pfam" id="PF01168">
    <property type="entry name" value="Ala_racemase_N"/>
    <property type="match status" value="1"/>
</dbReference>
<dbReference type="Gene3D" id="2.40.37.10">
    <property type="entry name" value="Lyase, Ornithine Decarboxylase, Chain A, domain 1"/>
    <property type="match status" value="1"/>
</dbReference>
<evidence type="ECO:0000256" key="4">
    <source>
        <dbReference type="HAMAP-Rule" id="MF_01201"/>
    </source>
</evidence>
<dbReference type="HAMAP" id="MF_01201">
    <property type="entry name" value="Ala_racemase"/>
    <property type="match status" value="1"/>
</dbReference>
<evidence type="ECO:0000256" key="1">
    <source>
        <dbReference type="ARBA" id="ARBA00001933"/>
    </source>
</evidence>
<dbReference type="FunFam" id="3.20.20.10:FF:000002">
    <property type="entry name" value="Alanine racemase"/>
    <property type="match status" value="1"/>
</dbReference>
<feature type="active site" description="Proton acceptor; specific for L-alanine" evidence="4">
    <location>
        <position position="270"/>
    </location>
</feature>
<dbReference type="Proteomes" id="UP000178450">
    <property type="component" value="Unassembled WGS sequence"/>
</dbReference>
<evidence type="ECO:0000313" key="8">
    <source>
        <dbReference type="EMBL" id="OGK64520.1"/>
    </source>
</evidence>
<evidence type="ECO:0000256" key="5">
    <source>
        <dbReference type="PIRSR" id="PIRSR600821-50"/>
    </source>
</evidence>
<dbReference type="CDD" id="cd00430">
    <property type="entry name" value="PLPDE_III_AR"/>
    <property type="match status" value="1"/>
</dbReference>
<feature type="domain" description="Alanine racemase C-terminal" evidence="7">
    <location>
        <begin position="249"/>
        <end position="377"/>
    </location>
</feature>
<dbReference type="InterPro" id="IPR001608">
    <property type="entry name" value="Ala_racemase_N"/>
</dbReference>
<dbReference type="GO" id="GO:0030632">
    <property type="term" value="P:D-alanine biosynthetic process"/>
    <property type="evidence" value="ECO:0007669"/>
    <property type="project" value="UniProtKB-UniRule"/>
</dbReference>
<dbReference type="InterPro" id="IPR009006">
    <property type="entry name" value="Ala_racemase/Decarboxylase_C"/>
</dbReference>
<dbReference type="PRINTS" id="PR00992">
    <property type="entry name" value="ALARACEMASE"/>
</dbReference>
<feature type="active site" description="Proton acceptor; specific for D-alanine" evidence="4">
    <location>
        <position position="44"/>
    </location>
</feature>
<comment type="similarity">
    <text evidence="4">Belongs to the alanine racemase family.</text>
</comment>
<keyword evidence="3 4" id="KW-0413">Isomerase</keyword>
<keyword evidence="2 4" id="KW-0663">Pyridoxal phosphate</keyword>
<comment type="catalytic activity">
    <reaction evidence="4">
        <text>L-alanine = D-alanine</text>
        <dbReference type="Rhea" id="RHEA:20249"/>
        <dbReference type="ChEBI" id="CHEBI:57416"/>
        <dbReference type="ChEBI" id="CHEBI:57972"/>
        <dbReference type="EC" id="5.1.1.1"/>
    </reaction>
</comment>
<comment type="caution">
    <text evidence="8">The sequence shown here is derived from an EMBL/GenBank/DDBJ whole genome shotgun (WGS) entry which is preliminary data.</text>
</comment>
<dbReference type="InterPro" id="IPR011079">
    <property type="entry name" value="Ala_racemase_C"/>
</dbReference>
<dbReference type="PANTHER" id="PTHR30511:SF0">
    <property type="entry name" value="ALANINE RACEMASE, CATABOLIC-RELATED"/>
    <property type="match status" value="1"/>
</dbReference>
<dbReference type="GO" id="GO:0008784">
    <property type="term" value="F:alanine racemase activity"/>
    <property type="evidence" value="ECO:0007669"/>
    <property type="project" value="UniProtKB-UniRule"/>
</dbReference>
<dbReference type="Gene3D" id="3.20.20.10">
    <property type="entry name" value="Alanine racemase"/>
    <property type="match status" value="1"/>
</dbReference>
<accession>A0A1F7K9K2</accession>
<organism evidence="8 9">
    <name type="scientific">Candidatus Roizmanbacteria bacterium RIFOXYA1_FULL_41_12</name>
    <dbReference type="NCBI Taxonomy" id="1802082"/>
    <lineage>
        <taxon>Bacteria</taxon>
        <taxon>Candidatus Roizmaniibacteriota</taxon>
    </lineage>
</organism>
<name>A0A1F7K9K2_9BACT</name>
<comment type="cofactor">
    <cofactor evidence="1 4 5">
        <name>pyridoxal 5'-phosphate</name>
        <dbReference type="ChEBI" id="CHEBI:597326"/>
    </cofactor>
</comment>